<protein>
    <submittedName>
        <fullName evidence="2">30S ribosomal protein S9</fullName>
    </submittedName>
</protein>
<feature type="region of interest" description="Disordered" evidence="1">
    <location>
        <begin position="104"/>
        <end position="123"/>
    </location>
</feature>
<evidence type="ECO:0000313" key="2">
    <source>
        <dbReference type="EMBL" id="GER47117.1"/>
    </source>
</evidence>
<dbReference type="AlphaFoldDB" id="A0A5A7QRT0"/>
<feature type="compositionally biased region" description="Low complexity" evidence="1">
    <location>
        <begin position="113"/>
        <end position="123"/>
    </location>
</feature>
<keyword evidence="2" id="KW-0689">Ribosomal protein</keyword>
<dbReference type="Proteomes" id="UP000325081">
    <property type="component" value="Unassembled WGS sequence"/>
</dbReference>
<sequence length="132" mass="14806">MANQELVGPKSLNCLFLLAQRRAYDRHFTPQRLCKLHRQMPDSAKPDYANTCSGPVKPEPLQRAVGRDSGTEERSTSVERQALRPVDGEILVNHHELSSFFAHSPHVRHEPTRQPTPTLSPTLTFLTLGPTS</sequence>
<gene>
    <name evidence="2" type="ORF">STAS_24194</name>
</gene>
<feature type="region of interest" description="Disordered" evidence="1">
    <location>
        <begin position="42"/>
        <end position="81"/>
    </location>
</feature>
<feature type="compositionally biased region" description="Basic and acidic residues" evidence="1">
    <location>
        <begin position="65"/>
        <end position="77"/>
    </location>
</feature>
<comment type="caution">
    <text evidence="2">The sequence shown here is derived from an EMBL/GenBank/DDBJ whole genome shotgun (WGS) entry which is preliminary data.</text>
</comment>
<evidence type="ECO:0000256" key="1">
    <source>
        <dbReference type="SAM" id="MobiDB-lite"/>
    </source>
</evidence>
<keyword evidence="3" id="KW-1185">Reference proteome</keyword>
<evidence type="ECO:0000313" key="3">
    <source>
        <dbReference type="Proteomes" id="UP000325081"/>
    </source>
</evidence>
<dbReference type="GO" id="GO:0005840">
    <property type="term" value="C:ribosome"/>
    <property type="evidence" value="ECO:0007669"/>
    <property type="project" value="UniProtKB-KW"/>
</dbReference>
<dbReference type="EMBL" id="BKCP01007737">
    <property type="protein sequence ID" value="GER47117.1"/>
    <property type="molecule type" value="Genomic_DNA"/>
</dbReference>
<accession>A0A5A7QRT0</accession>
<proteinExistence type="predicted"/>
<name>A0A5A7QRT0_STRAF</name>
<feature type="non-terminal residue" evidence="2">
    <location>
        <position position="132"/>
    </location>
</feature>
<keyword evidence="2" id="KW-0687">Ribonucleoprotein</keyword>
<reference evidence="3" key="1">
    <citation type="journal article" date="2019" name="Curr. Biol.">
        <title>Genome Sequence of Striga asiatica Provides Insight into the Evolution of Plant Parasitism.</title>
        <authorList>
            <person name="Yoshida S."/>
            <person name="Kim S."/>
            <person name="Wafula E.K."/>
            <person name="Tanskanen J."/>
            <person name="Kim Y.M."/>
            <person name="Honaas L."/>
            <person name="Yang Z."/>
            <person name="Spallek T."/>
            <person name="Conn C.E."/>
            <person name="Ichihashi Y."/>
            <person name="Cheong K."/>
            <person name="Cui S."/>
            <person name="Der J.P."/>
            <person name="Gundlach H."/>
            <person name="Jiao Y."/>
            <person name="Hori C."/>
            <person name="Ishida J.K."/>
            <person name="Kasahara H."/>
            <person name="Kiba T."/>
            <person name="Kim M.S."/>
            <person name="Koo N."/>
            <person name="Laohavisit A."/>
            <person name="Lee Y.H."/>
            <person name="Lumba S."/>
            <person name="McCourt P."/>
            <person name="Mortimer J.C."/>
            <person name="Mutuku J.M."/>
            <person name="Nomura T."/>
            <person name="Sasaki-Sekimoto Y."/>
            <person name="Seto Y."/>
            <person name="Wang Y."/>
            <person name="Wakatake T."/>
            <person name="Sakakibara H."/>
            <person name="Demura T."/>
            <person name="Yamaguchi S."/>
            <person name="Yoneyama K."/>
            <person name="Manabe R.I."/>
            <person name="Nelson D.C."/>
            <person name="Schulman A.H."/>
            <person name="Timko M.P."/>
            <person name="dePamphilis C.W."/>
            <person name="Choi D."/>
            <person name="Shirasu K."/>
        </authorList>
    </citation>
    <scope>NUCLEOTIDE SEQUENCE [LARGE SCALE GENOMIC DNA]</scope>
    <source>
        <strain evidence="3">cv. UVA1</strain>
    </source>
</reference>
<organism evidence="2 3">
    <name type="scientific">Striga asiatica</name>
    <name type="common">Asiatic witchweed</name>
    <name type="synonym">Buchnera asiatica</name>
    <dbReference type="NCBI Taxonomy" id="4170"/>
    <lineage>
        <taxon>Eukaryota</taxon>
        <taxon>Viridiplantae</taxon>
        <taxon>Streptophyta</taxon>
        <taxon>Embryophyta</taxon>
        <taxon>Tracheophyta</taxon>
        <taxon>Spermatophyta</taxon>
        <taxon>Magnoliopsida</taxon>
        <taxon>eudicotyledons</taxon>
        <taxon>Gunneridae</taxon>
        <taxon>Pentapetalae</taxon>
        <taxon>asterids</taxon>
        <taxon>lamiids</taxon>
        <taxon>Lamiales</taxon>
        <taxon>Orobanchaceae</taxon>
        <taxon>Buchnereae</taxon>
        <taxon>Striga</taxon>
    </lineage>
</organism>